<dbReference type="EMBL" id="JAKKPZ010000249">
    <property type="protein sequence ID" value="KAI1697816.1"/>
    <property type="molecule type" value="Genomic_DNA"/>
</dbReference>
<dbReference type="Gene3D" id="1.20.1070.10">
    <property type="entry name" value="Rhodopsin 7-helix transmembrane proteins"/>
    <property type="match status" value="1"/>
</dbReference>
<keyword evidence="5 9" id="KW-0472">Membrane</keyword>
<dbReference type="InterPro" id="IPR000276">
    <property type="entry name" value="GPCR_Rhodpsn"/>
</dbReference>
<organism evidence="11 12">
    <name type="scientific">Ditylenchus destructor</name>
    <dbReference type="NCBI Taxonomy" id="166010"/>
    <lineage>
        <taxon>Eukaryota</taxon>
        <taxon>Metazoa</taxon>
        <taxon>Ecdysozoa</taxon>
        <taxon>Nematoda</taxon>
        <taxon>Chromadorea</taxon>
        <taxon>Rhabditida</taxon>
        <taxon>Tylenchina</taxon>
        <taxon>Tylenchomorpha</taxon>
        <taxon>Sphaerularioidea</taxon>
        <taxon>Anguinidae</taxon>
        <taxon>Anguininae</taxon>
        <taxon>Ditylenchus</taxon>
    </lineage>
</organism>
<dbReference type="GO" id="GO:0004930">
    <property type="term" value="F:G protein-coupled receptor activity"/>
    <property type="evidence" value="ECO:0007669"/>
    <property type="project" value="UniProtKB-KW"/>
</dbReference>
<comment type="caution">
    <text evidence="11">The sequence shown here is derived from an EMBL/GenBank/DDBJ whole genome shotgun (WGS) entry which is preliminary data.</text>
</comment>
<evidence type="ECO:0000256" key="4">
    <source>
        <dbReference type="ARBA" id="ARBA00023040"/>
    </source>
</evidence>
<evidence type="ECO:0000256" key="7">
    <source>
        <dbReference type="ARBA" id="ARBA00023224"/>
    </source>
</evidence>
<evidence type="ECO:0000313" key="12">
    <source>
        <dbReference type="Proteomes" id="UP001201812"/>
    </source>
</evidence>
<evidence type="ECO:0000256" key="8">
    <source>
        <dbReference type="SAM" id="MobiDB-lite"/>
    </source>
</evidence>
<keyword evidence="12" id="KW-1185">Reference proteome</keyword>
<feature type="transmembrane region" description="Helical" evidence="9">
    <location>
        <begin position="255"/>
        <end position="277"/>
    </location>
</feature>
<feature type="transmembrane region" description="Helical" evidence="9">
    <location>
        <begin position="20"/>
        <end position="42"/>
    </location>
</feature>
<protein>
    <submittedName>
        <fullName evidence="11">7 transmembrane receptor (Rhodopsin family) domain-containing protein</fullName>
    </submittedName>
</protein>
<dbReference type="InterPro" id="IPR017452">
    <property type="entry name" value="GPCR_Rhodpsn_7TM"/>
</dbReference>
<evidence type="ECO:0000256" key="2">
    <source>
        <dbReference type="ARBA" id="ARBA00022692"/>
    </source>
</evidence>
<name>A0AAD4MPU3_9BILA</name>
<dbReference type="PROSITE" id="PS50262">
    <property type="entry name" value="G_PROTEIN_RECEP_F1_2"/>
    <property type="match status" value="1"/>
</dbReference>
<keyword evidence="2 9" id="KW-0812">Transmembrane</keyword>
<proteinExistence type="predicted"/>
<dbReference type="PANTHER" id="PTHR24243:SF224">
    <property type="entry name" value="G-PROTEIN COUPLED RECEPTOR 19-RELATED"/>
    <property type="match status" value="1"/>
</dbReference>
<dbReference type="PANTHER" id="PTHR24243">
    <property type="entry name" value="G-PROTEIN COUPLED RECEPTOR"/>
    <property type="match status" value="1"/>
</dbReference>
<keyword evidence="7" id="KW-0807">Transducer</keyword>
<dbReference type="AlphaFoldDB" id="A0AAD4MPU3"/>
<dbReference type="Pfam" id="PF00001">
    <property type="entry name" value="7tm_1"/>
    <property type="match status" value="1"/>
</dbReference>
<dbReference type="SUPFAM" id="SSF81321">
    <property type="entry name" value="Family A G protein-coupled receptor-like"/>
    <property type="match status" value="1"/>
</dbReference>
<keyword evidence="4" id="KW-0297">G-protein coupled receptor</keyword>
<evidence type="ECO:0000256" key="1">
    <source>
        <dbReference type="ARBA" id="ARBA00004141"/>
    </source>
</evidence>
<feature type="domain" description="G-protein coupled receptors family 1 profile" evidence="10">
    <location>
        <begin position="1"/>
        <end position="275"/>
    </location>
</feature>
<dbReference type="PRINTS" id="PR00237">
    <property type="entry name" value="GPCRRHODOPSN"/>
</dbReference>
<dbReference type="Proteomes" id="UP001201812">
    <property type="component" value="Unassembled WGS sequence"/>
</dbReference>
<evidence type="ECO:0000259" key="10">
    <source>
        <dbReference type="PROSITE" id="PS50262"/>
    </source>
</evidence>
<dbReference type="GO" id="GO:0005886">
    <property type="term" value="C:plasma membrane"/>
    <property type="evidence" value="ECO:0007669"/>
    <property type="project" value="TreeGrafter"/>
</dbReference>
<evidence type="ECO:0000256" key="9">
    <source>
        <dbReference type="SAM" id="Phobius"/>
    </source>
</evidence>
<comment type="subcellular location">
    <subcellularLocation>
        <location evidence="1">Membrane</location>
        <topology evidence="1">Multi-pass membrane protein</topology>
    </subcellularLocation>
</comment>
<feature type="region of interest" description="Disordered" evidence="8">
    <location>
        <begin position="180"/>
        <end position="199"/>
    </location>
</feature>
<evidence type="ECO:0000256" key="5">
    <source>
        <dbReference type="ARBA" id="ARBA00023136"/>
    </source>
</evidence>
<keyword evidence="3 9" id="KW-1133">Transmembrane helix</keyword>
<gene>
    <name evidence="11" type="ORF">DdX_18278</name>
</gene>
<evidence type="ECO:0000313" key="11">
    <source>
        <dbReference type="EMBL" id="KAI1697816.1"/>
    </source>
</evidence>
<accession>A0AAD4MPU3</accession>
<evidence type="ECO:0000256" key="3">
    <source>
        <dbReference type="ARBA" id="ARBA00022989"/>
    </source>
</evidence>
<feature type="transmembrane region" description="Helical" evidence="9">
    <location>
        <begin position="62"/>
        <end position="83"/>
    </location>
</feature>
<feature type="transmembrane region" description="Helical" evidence="9">
    <location>
        <begin position="111"/>
        <end position="131"/>
    </location>
</feature>
<keyword evidence="6 11" id="KW-0675">Receptor</keyword>
<reference evidence="11" key="1">
    <citation type="submission" date="2022-01" db="EMBL/GenBank/DDBJ databases">
        <title>Genome Sequence Resource for Two Populations of Ditylenchus destructor, the Migratory Endoparasitic Phytonematode.</title>
        <authorList>
            <person name="Zhang H."/>
            <person name="Lin R."/>
            <person name="Xie B."/>
        </authorList>
    </citation>
    <scope>NUCLEOTIDE SEQUENCE</scope>
    <source>
        <strain evidence="11">BazhouSP</strain>
    </source>
</reference>
<feature type="transmembrane region" description="Helical" evidence="9">
    <location>
        <begin position="215"/>
        <end position="235"/>
    </location>
</feature>
<sequence length="414" mass="46050">MFHVVGSMNGHWPLGNMVCKLYVLVLHLVPCTGIGILICVSLEKYIAVLHPLLALKLLTPKLRVGMMIAIWTISLVINLPYYFTTKELQFGELASCARDMSGYGSISTRDIITVSFVVWYCIPLATIAFLYTRIGMVLWKGQFKPLTIRYSNDTYSTGSAATTATTLQVCSNGETGTTLTPGALNGGSKVHDEGQQGTGGGSTIYSEVLESRKKIIRLLIAIVSSFAILTFPHHARLLYLMYTHGEMCTSSWTALVQPATYLCLFLSSSVNPFLYAFMSQRFRGAVRDLLKCRVGKMQRKYTRTRTLLSDVISSRSPSLTRLNAHHHYTPSSSANNLNATHQNGHSNFLNHFLSVKSAHGHSHQKKQQSLMVENGAKMKLIRSESGDPTPGYRTRQNKNDAKRSNKSLYRNSRI</sequence>
<evidence type="ECO:0000256" key="6">
    <source>
        <dbReference type="ARBA" id="ARBA00023170"/>
    </source>
</evidence>
<feature type="region of interest" description="Disordered" evidence="8">
    <location>
        <begin position="381"/>
        <end position="414"/>
    </location>
</feature>